<dbReference type="PROSITE" id="PS51471">
    <property type="entry name" value="FE2OG_OXY"/>
    <property type="match status" value="1"/>
</dbReference>
<protein>
    <submittedName>
        <fullName evidence="3">Putative 2-oxoglutarate-Fe(II) oxygenase superfamily</fullName>
    </submittedName>
</protein>
<organism evidence="3 4">
    <name type="scientific">Candidatus Nitrospira nitrificans</name>
    <dbReference type="NCBI Taxonomy" id="1742973"/>
    <lineage>
        <taxon>Bacteria</taxon>
        <taxon>Pseudomonadati</taxon>
        <taxon>Nitrospirota</taxon>
        <taxon>Nitrospiria</taxon>
        <taxon>Nitrospirales</taxon>
        <taxon>Nitrospiraceae</taxon>
        <taxon>Nitrospira</taxon>
    </lineage>
</organism>
<accession>A0A0S4LE50</accession>
<dbReference type="Gene3D" id="2.60.120.620">
    <property type="entry name" value="q2cbj1_9rhob like domain"/>
    <property type="match status" value="1"/>
</dbReference>
<dbReference type="GO" id="GO:0016491">
    <property type="term" value="F:oxidoreductase activity"/>
    <property type="evidence" value="ECO:0007669"/>
    <property type="project" value="UniProtKB-KW"/>
</dbReference>
<evidence type="ECO:0000259" key="2">
    <source>
        <dbReference type="PROSITE" id="PS51471"/>
    </source>
</evidence>
<name>A0A0S4LE50_9BACT</name>
<feature type="domain" description="Fe2OG dioxygenase" evidence="2">
    <location>
        <begin position="116"/>
        <end position="216"/>
    </location>
</feature>
<keyword evidence="1" id="KW-0479">Metal-binding</keyword>
<comment type="similarity">
    <text evidence="1">Belongs to the iron/ascorbate-dependent oxidoreductase family.</text>
</comment>
<gene>
    <name evidence="3" type="ORF">COMA2_20026</name>
</gene>
<dbReference type="SUPFAM" id="SSF51197">
    <property type="entry name" value="Clavaminate synthase-like"/>
    <property type="match status" value="1"/>
</dbReference>
<dbReference type="STRING" id="1742973.COMA2_20026"/>
<proteinExistence type="inferred from homology"/>
<dbReference type="Pfam" id="PF23169">
    <property type="entry name" value="HalD"/>
    <property type="match status" value="1"/>
</dbReference>
<evidence type="ECO:0000313" key="4">
    <source>
        <dbReference type="Proteomes" id="UP000198736"/>
    </source>
</evidence>
<keyword evidence="4" id="KW-1185">Reference proteome</keyword>
<sequence length="285" mass="32161">MPRVSPAADIESNLVEAVGGMDRSLLHQAYWDQNEFLLLEQFIPPSVIEPCLCEIEQLSGEVHRNYVPGHKQGGSVSFYSIQEKAPTILALYRSLVLRTFFSRLVDAPLMLCPEDDPHACALYYYTKPGDHIGFHYDTSYYRGARYTVLIGLVEQSEHCRLVARVHKGKAPTEISETRIPMEPGTMVVFNGDKLWHAVTPLGARERRVILTLQYVTDQRMGPLKILFSNMKDAFAYFGPAALMHRPKAKPPSINDRAMIRSDMVTDHPTLQFLAGAWSASHNRDS</sequence>
<dbReference type="InterPro" id="IPR005123">
    <property type="entry name" value="Oxoglu/Fe-dep_dioxygenase_dom"/>
</dbReference>
<dbReference type="Proteomes" id="UP000198736">
    <property type="component" value="Unassembled WGS sequence"/>
</dbReference>
<dbReference type="RefSeq" id="WP_090896402.1">
    <property type="nucleotide sequence ID" value="NZ_CZPZ01000012.1"/>
</dbReference>
<evidence type="ECO:0000313" key="3">
    <source>
        <dbReference type="EMBL" id="CUS34986.1"/>
    </source>
</evidence>
<dbReference type="AlphaFoldDB" id="A0A0S4LE50"/>
<dbReference type="GO" id="GO:0046872">
    <property type="term" value="F:metal ion binding"/>
    <property type="evidence" value="ECO:0007669"/>
    <property type="project" value="UniProtKB-KW"/>
</dbReference>
<keyword evidence="1" id="KW-0408">Iron</keyword>
<evidence type="ECO:0000256" key="1">
    <source>
        <dbReference type="RuleBase" id="RU003682"/>
    </source>
</evidence>
<reference evidence="4" key="1">
    <citation type="submission" date="2015-10" db="EMBL/GenBank/DDBJ databases">
        <authorList>
            <person name="Luecker S."/>
            <person name="Luecker S."/>
        </authorList>
    </citation>
    <scope>NUCLEOTIDE SEQUENCE [LARGE SCALE GENOMIC DNA]</scope>
</reference>
<dbReference type="EMBL" id="CZPZ01000012">
    <property type="protein sequence ID" value="CUS34986.1"/>
    <property type="molecule type" value="Genomic_DNA"/>
</dbReference>
<keyword evidence="1" id="KW-0560">Oxidoreductase</keyword>
<dbReference type="InterPro" id="IPR056470">
    <property type="entry name" value="BesD/HalB-like"/>
</dbReference>